<feature type="region of interest" description="Disordered" evidence="1">
    <location>
        <begin position="102"/>
        <end position="121"/>
    </location>
</feature>
<protein>
    <recommendedName>
        <fullName evidence="4">Orc1-like AAA ATPase domain-containing protein</fullName>
    </recommendedName>
</protein>
<dbReference type="EMBL" id="CP012672">
    <property type="protein sequence ID" value="AUX37641.1"/>
    <property type="molecule type" value="Genomic_DNA"/>
</dbReference>
<organism evidence="2 3">
    <name type="scientific">Sorangium cellulosum</name>
    <name type="common">Polyangium cellulosum</name>
    <dbReference type="NCBI Taxonomy" id="56"/>
    <lineage>
        <taxon>Bacteria</taxon>
        <taxon>Pseudomonadati</taxon>
        <taxon>Myxococcota</taxon>
        <taxon>Polyangia</taxon>
        <taxon>Polyangiales</taxon>
        <taxon>Polyangiaceae</taxon>
        <taxon>Sorangium</taxon>
    </lineage>
</organism>
<dbReference type="AlphaFoldDB" id="A0A4P2R4S6"/>
<proteinExistence type="predicted"/>
<dbReference type="Proteomes" id="UP000295497">
    <property type="component" value="Chromosome"/>
</dbReference>
<accession>A0A4P2R4S6</accession>
<evidence type="ECO:0000313" key="3">
    <source>
        <dbReference type="Proteomes" id="UP000295497"/>
    </source>
</evidence>
<feature type="compositionally biased region" description="Basic residues" evidence="1">
    <location>
        <begin position="150"/>
        <end position="163"/>
    </location>
</feature>
<feature type="region of interest" description="Disordered" evidence="1">
    <location>
        <begin position="150"/>
        <end position="205"/>
    </location>
</feature>
<reference evidence="2 3" key="1">
    <citation type="submission" date="2015-09" db="EMBL/GenBank/DDBJ databases">
        <title>Sorangium comparison.</title>
        <authorList>
            <person name="Zaburannyi N."/>
            <person name="Bunk B."/>
            <person name="Overmann J."/>
            <person name="Mueller R."/>
        </authorList>
    </citation>
    <scope>NUCLEOTIDE SEQUENCE [LARGE SCALE GENOMIC DNA]</scope>
    <source>
        <strain evidence="2 3">So ce836</strain>
    </source>
</reference>
<sequence length="205" mass="22861">MQLQAARQSPVLMGDRLREAFEDFMRAECQRQPVLLVLEDLHWGDLLTVTLIDAALQDARDMPFFVPVLARPEVRELFPALWRTSARASGSASRRCPGARASGSCGRCSATTSAPSRSKSFSRVPRATRSCWRSRSARWPRAGARACPRRRSRWCRRGSRRSASRSAASSDPPSPSPRRRHRKVAKSVDPGFDGWSTGLPRTDPS</sequence>
<feature type="compositionally biased region" description="Polar residues" evidence="1">
    <location>
        <begin position="109"/>
        <end position="121"/>
    </location>
</feature>
<evidence type="ECO:0000256" key="1">
    <source>
        <dbReference type="SAM" id="MobiDB-lite"/>
    </source>
</evidence>
<gene>
    <name evidence="2" type="ORF">SOCE836_098710</name>
</gene>
<evidence type="ECO:0000313" key="2">
    <source>
        <dbReference type="EMBL" id="AUX37641.1"/>
    </source>
</evidence>
<name>A0A4P2R4S6_SORCE</name>
<evidence type="ECO:0008006" key="4">
    <source>
        <dbReference type="Google" id="ProtNLM"/>
    </source>
</evidence>